<feature type="binding site" evidence="15">
    <location>
        <begin position="29"/>
        <end position="36"/>
    </location>
    <ligand>
        <name>GTP</name>
        <dbReference type="ChEBI" id="CHEBI:37565"/>
    </ligand>
</feature>
<dbReference type="PANTHER" id="PTHR45684">
    <property type="entry name" value="RE74312P"/>
    <property type="match status" value="1"/>
</dbReference>
<reference evidence="17 18" key="2">
    <citation type="journal article" date="2019" name="G3 (Bethesda)">
        <title>Hybrid Assembly of the Genome of the Entomopathogenic Nematode Steinernema carpocapsae Identifies the X-Chromosome.</title>
        <authorList>
            <person name="Serra L."/>
            <person name="Macchietto M."/>
            <person name="Macias-Munoz A."/>
            <person name="McGill C.J."/>
            <person name="Rodriguez I.M."/>
            <person name="Rodriguez B."/>
            <person name="Murad R."/>
            <person name="Mortazavi A."/>
        </authorList>
    </citation>
    <scope>NUCLEOTIDE SEQUENCE [LARGE SCALE GENOMIC DNA]</scope>
    <source>
        <strain evidence="17 18">ALL</strain>
    </source>
</reference>
<evidence type="ECO:0000256" key="11">
    <source>
        <dbReference type="ARBA" id="ARBA00023134"/>
    </source>
</evidence>
<feature type="binding site" evidence="16">
    <location>
        <position position="36"/>
    </location>
    <ligand>
        <name>Mg(2+)</name>
        <dbReference type="ChEBI" id="CHEBI:18420"/>
    </ligand>
</feature>
<comment type="caution">
    <text evidence="17">The sequence shown here is derived from an EMBL/GenBank/DDBJ whole genome shotgun (WGS) entry which is preliminary data.</text>
</comment>
<dbReference type="GO" id="GO:0005794">
    <property type="term" value="C:Golgi apparatus"/>
    <property type="evidence" value="ECO:0007669"/>
    <property type="project" value="UniProtKB-SubCell"/>
</dbReference>
<dbReference type="SUPFAM" id="SSF52540">
    <property type="entry name" value="P-loop containing nucleoside triphosphate hydrolases"/>
    <property type="match status" value="1"/>
</dbReference>
<dbReference type="GO" id="GO:0016192">
    <property type="term" value="P:vesicle-mediated transport"/>
    <property type="evidence" value="ECO:0007669"/>
    <property type="project" value="UniProtKB-KW"/>
</dbReference>
<proteinExistence type="inferred from homology"/>
<dbReference type="EMBL" id="AZBU02000004">
    <property type="protein sequence ID" value="TKR80093.1"/>
    <property type="molecule type" value="Genomic_DNA"/>
</dbReference>
<evidence type="ECO:0000256" key="3">
    <source>
        <dbReference type="ARBA" id="ARBA00007507"/>
    </source>
</evidence>
<protein>
    <recommendedName>
        <fullName evidence="4">small monomeric GTPase</fullName>
        <ecNumber evidence="4">3.6.5.2</ecNumber>
    </recommendedName>
</protein>
<evidence type="ECO:0000256" key="14">
    <source>
        <dbReference type="PIRSR" id="PIRSR606687-2"/>
    </source>
</evidence>
<dbReference type="EC" id="3.6.5.2" evidence="4"/>
<keyword evidence="6 14" id="KW-0547">Nucleotide-binding</keyword>
<feature type="binding site" evidence="14">
    <location>
        <position position="32"/>
    </location>
    <ligand>
        <name>GTP</name>
        <dbReference type="ChEBI" id="CHEBI:37565"/>
    </ligand>
</feature>
<keyword evidence="13" id="KW-0479">Metal-binding</keyword>
<feature type="binding site" evidence="16">
    <location>
        <position position="53"/>
    </location>
    <ligand>
        <name>Mg(2+)</name>
        <dbReference type="ChEBI" id="CHEBI:18420"/>
    </ligand>
</feature>
<evidence type="ECO:0000256" key="13">
    <source>
        <dbReference type="PIRSR" id="PIRSR606687-1"/>
    </source>
</evidence>
<accession>A0A4U5NC86</accession>
<dbReference type="AlphaFoldDB" id="A0A4U5NC86"/>
<keyword evidence="7" id="KW-0256">Endoplasmic reticulum</keyword>
<keyword evidence="8" id="KW-0931">ER-Golgi transport</keyword>
<keyword evidence="13" id="KW-0460">Magnesium</keyword>
<gene>
    <name evidence="17" type="ORF">L596_014222</name>
</gene>
<dbReference type="InterPro" id="IPR027417">
    <property type="entry name" value="P-loop_NTPase"/>
</dbReference>
<feature type="binding site" evidence="14">
    <location>
        <position position="36"/>
    </location>
    <ligand>
        <name>GTP</name>
        <dbReference type="ChEBI" id="CHEBI:37565"/>
    </ligand>
</feature>
<organism evidence="17 18">
    <name type="scientific">Steinernema carpocapsae</name>
    <name type="common">Entomopathogenic nematode</name>
    <dbReference type="NCBI Taxonomy" id="34508"/>
    <lineage>
        <taxon>Eukaryota</taxon>
        <taxon>Metazoa</taxon>
        <taxon>Ecdysozoa</taxon>
        <taxon>Nematoda</taxon>
        <taxon>Chromadorea</taxon>
        <taxon>Rhabditida</taxon>
        <taxon>Tylenchina</taxon>
        <taxon>Panagrolaimomorpha</taxon>
        <taxon>Strongyloidoidea</taxon>
        <taxon>Steinernematidae</taxon>
        <taxon>Steinernema</taxon>
    </lineage>
</organism>
<keyword evidence="10" id="KW-0333">Golgi apparatus</keyword>
<reference evidence="17 18" key="1">
    <citation type="journal article" date="2015" name="Genome Biol.">
        <title>Comparative genomics of Steinernema reveals deeply conserved gene regulatory networks.</title>
        <authorList>
            <person name="Dillman A.R."/>
            <person name="Macchietto M."/>
            <person name="Porter C.F."/>
            <person name="Rogers A."/>
            <person name="Williams B."/>
            <person name="Antoshechkin I."/>
            <person name="Lee M.M."/>
            <person name="Goodwin Z."/>
            <person name="Lu X."/>
            <person name="Lewis E.E."/>
            <person name="Goodrich-Blair H."/>
            <person name="Stock S.P."/>
            <person name="Adams B.J."/>
            <person name="Sternberg P.W."/>
            <person name="Mortazavi A."/>
        </authorList>
    </citation>
    <scope>NUCLEOTIDE SEQUENCE [LARGE SCALE GENOMIC DNA]</scope>
    <source>
        <strain evidence="17 18">ALL</strain>
    </source>
</reference>
<feature type="binding site" evidence="15">
    <location>
        <position position="75"/>
    </location>
    <ligand>
        <name>GTP</name>
        <dbReference type="ChEBI" id="CHEBI:37565"/>
    </ligand>
</feature>
<evidence type="ECO:0000313" key="17">
    <source>
        <dbReference type="EMBL" id="TKR80093.1"/>
    </source>
</evidence>
<dbReference type="GO" id="GO:0003925">
    <property type="term" value="F:G protein activity"/>
    <property type="evidence" value="ECO:0007669"/>
    <property type="project" value="UniProtKB-EC"/>
</dbReference>
<feature type="binding site" evidence="14">
    <location>
        <position position="35"/>
    </location>
    <ligand>
        <name>GTP</name>
        <dbReference type="ChEBI" id="CHEBI:37565"/>
    </ligand>
</feature>
<evidence type="ECO:0000256" key="2">
    <source>
        <dbReference type="ARBA" id="ARBA00004555"/>
    </source>
</evidence>
<dbReference type="GO" id="GO:0046872">
    <property type="term" value="F:metal ion binding"/>
    <property type="evidence" value="ECO:0007669"/>
    <property type="project" value="UniProtKB-KW"/>
</dbReference>
<dbReference type="STRING" id="34508.A0A4U5NC86"/>
<evidence type="ECO:0000256" key="6">
    <source>
        <dbReference type="ARBA" id="ARBA00022741"/>
    </source>
</evidence>
<name>A0A4U5NC86_STECR</name>
<evidence type="ECO:0000256" key="1">
    <source>
        <dbReference type="ARBA" id="ARBA00004240"/>
    </source>
</evidence>
<feature type="binding site" evidence="13">
    <location>
        <position position="31"/>
    </location>
    <ligand>
        <name>Mg(2+)</name>
        <dbReference type="ChEBI" id="CHEBI:18420"/>
    </ligand>
</feature>
<dbReference type="Proteomes" id="UP000298663">
    <property type="component" value="Unassembled WGS sequence"/>
</dbReference>
<dbReference type="GO" id="GO:0006886">
    <property type="term" value="P:intracellular protein transport"/>
    <property type="evidence" value="ECO:0007669"/>
    <property type="project" value="InterPro"/>
</dbReference>
<dbReference type="Pfam" id="PF00025">
    <property type="entry name" value="Arf"/>
    <property type="match status" value="1"/>
</dbReference>
<dbReference type="OrthoDB" id="15478at2759"/>
<dbReference type="InterPro" id="IPR006689">
    <property type="entry name" value="Small_GTPase_ARF/SAR"/>
</dbReference>
<evidence type="ECO:0000256" key="12">
    <source>
        <dbReference type="ARBA" id="ARBA00047660"/>
    </source>
</evidence>
<dbReference type="GO" id="GO:0005525">
    <property type="term" value="F:GTP binding"/>
    <property type="evidence" value="ECO:0007669"/>
    <property type="project" value="UniProtKB-KW"/>
</dbReference>
<feature type="binding site" evidence="14">
    <location>
        <position position="37"/>
    </location>
    <ligand>
        <name>GTP</name>
        <dbReference type="ChEBI" id="CHEBI:37565"/>
    </ligand>
</feature>
<comment type="similarity">
    <text evidence="3">Belongs to the small GTPase superfamily. SAR1 family.</text>
</comment>
<keyword evidence="18" id="KW-1185">Reference proteome</keyword>
<evidence type="ECO:0000313" key="18">
    <source>
        <dbReference type="Proteomes" id="UP000298663"/>
    </source>
</evidence>
<keyword evidence="11 15" id="KW-0342">GTP-binding</keyword>
<keyword evidence="9" id="KW-0653">Protein transport</keyword>
<evidence type="ECO:0000256" key="7">
    <source>
        <dbReference type="ARBA" id="ARBA00022824"/>
    </source>
</evidence>
<evidence type="ECO:0000256" key="9">
    <source>
        <dbReference type="ARBA" id="ARBA00022927"/>
    </source>
</evidence>
<sequence length="87" mass="9836">MASWVRGWLDYILHYFGLAQKQGRILLLGLDNAGKTTLMHVLKEGSISAHVPTCHATSEEFTLGGVRLTLFDLGGHVQVRRVWREYL</sequence>
<dbReference type="GO" id="GO:0005783">
    <property type="term" value="C:endoplasmic reticulum"/>
    <property type="evidence" value="ECO:0007669"/>
    <property type="project" value="UniProtKB-SubCell"/>
</dbReference>
<dbReference type="Gene3D" id="3.40.50.300">
    <property type="entry name" value="P-loop containing nucleotide triphosphate hydrolases"/>
    <property type="match status" value="1"/>
</dbReference>
<keyword evidence="5" id="KW-0813">Transport</keyword>
<evidence type="ECO:0000256" key="8">
    <source>
        <dbReference type="ARBA" id="ARBA00022892"/>
    </source>
</evidence>
<evidence type="ECO:0000256" key="16">
    <source>
        <dbReference type="PIRSR" id="PIRSR606689-2"/>
    </source>
</evidence>
<comment type="catalytic activity">
    <reaction evidence="12">
        <text>GTP + H2O = GDP + phosphate + H(+)</text>
        <dbReference type="Rhea" id="RHEA:19669"/>
        <dbReference type="ChEBI" id="CHEBI:15377"/>
        <dbReference type="ChEBI" id="CHEBI:15378"/>
        <dbReference type="ChEBI" id="CHEBI:37565"/>
        <dbReference type="ChEBI" id="CHEBI:43474"/>
        <dbReference type="ChEBI" id="CHEBI:58189"/>
        <dbReference type="EC" id="3.6.5.2"/>
    </reaction>
    <physiologicalReaction direction="left-to-right" evidence="12">
        <dbReference type="Rhea" id="RHEA:19670"/>
    </physiologicalReaction>
</comment>
<evidence type="ECO:0000256" key="5">
    <source>
        <dbReference type="ARBA" id="ARBA00022448"/>
    </source>
</evidence>
<evidence type="ECO:0000256" key="10">
    <source>
        <dbReference type="ARBA" id="ARBA00023034"/>
    </source>
</evidence>
<evidence type="ECO:0000256" key="4">
    <source>
        <dbReference type="ARBA" id="ARBA00011984"/>
    </source>
</evidence>
<feature type="binding site" evidence="14">
    <location>
        <position position="34"/>
    </location>
    <ligand>
        <name>GTP</name>
        <dbReference type="ChEBI" id="CHEBI:37565"/>
    </ligand>
</feature>
<comment type="subcellular location">
    <subcellularLocation>
        <location evidence="1">Endoplasmic reticulum</location>
    </subcellularLocation>
    <subcellularLocation>
        <location evidence="2">Golgi apparatus</location>
    </subcellularLocation>
</comment>
<evidence type="ECO:0000256" key="15">
    <source>
        <dbReference type="PIRSR" id="PIRSR606689-1"/>
    </source>
</evidence>
<dbReference type="PRINTS" id="PR00328">
    <property type="entry name" value="SAR1GTPBP"/>
</dbReference>
<dbReference type="InterPro" id="IPR006687">
    <property type="entry name" value="Small_GTPase_SAR1"/>
</dbReference>